<dbReference type="Gene3D" id="3.30.40.10">
    <property type="entry name" value="Zinc/RING finger domain, C3HC4 (zinc finger)"/>
    <property type="match status" value="1"/>
</dbReference>
<evidence type="ECO:0000256" key="1">
    <source>
        <dbReference type="ARBA" id="ARBA00004123"/>
    </source>
</evidence>
<dbReference type="PROSITE" id="PS50016">
    <property type="entry name" value="ZF_PHD_2"/>
    <property type="match status" value="1"/>
</dbReference>
<dbReference type="SMART" id="SM00249">
    <property type="entry name" value="PHD"/>
    <property type="match status" value="1"/>
</dbReference>
<keyword evidence="10" id="KW-1185">Reference proteome</keyword>
<dbReference type="AlphaFoldDB" id="A0A9P6VPM0"/>
<organism evidence="9 10">
    <name type="scientific">Hyphodiscus hymeniophilus</name>
    <dbReference type="NCBI Taxonomy" id="353542"/>
    <lineage>
        <taxon>Eukaryota</taxon>
        <taxon>Fungi</taxon>
        <taxon>Dikarya</taxon>
        <taxon>Ascomycota</taxon>
        <taxon>Pezizomycotina</taxon>
        <taxon>Leotiomycetes</taxon>
        <taxon>Helotiales</taxon>
        <taxon>Hyphodiscaceae</taxon>
        <taxon>Hyphodiscus</taxon>
    </lineage>
</organism>
<feature type="domain" description="PHD-type" evidence="8">
    <location>
        <begin position="262"/>
        <end position="314"/>
    </location>
</feature>
<dbReference type="PANTHER" id="PTHR46174:SF1">
    <property type="entry name" value="CXXC-TYPE ZINC FINGER PROTEIN 1"/>
    <property type="match status" value="1"/>
</dbReference>
<evidence type="ECO:0000259" key="8">
    <source>
        <dbReference type="PROSITE" id="PS50016"/>
    </source>
</evidence>
<evidence type="ECO:0000256" key="7">
    <source>
        <dbReference type="SAM" id="MobiDB-lite"/>
    </source>
</evidence>
<feature type="compositionally biased region" description="Low complexity" evidence="7">
    <location>
        <begin position="177"/>
        <end position="188"/>
    </location>
</feature>
<dbReference type="Pfam" id="PF00628">
    <property type="entry name" value="PHD"/>
    <property type="match status" value="1"/>
</dbReference>
<keyword evidence="2" id="KW-0479">Metal-binding</keyword>
<dbReference type="GO" id="GO:0045893">
    <property type="term" value="P:positive regulation of DNA-templated transcription"/>
    <property type="evidence" value="ECO:0007669"/>
    <property type="project" value="TreeGrafter"/>
</dbReference>
<feature type="compositionally biased region" description="Basic and acidic residues" evidence="7">
    <location>
        <begin position="88"/>
        <end position="99"/>
    </location>
</feature>
<reference evidence="9" key="1">
    <citation type="submission" date="2019-07" db="EMBL/GenBank/DDBJ databases">
        <title>Hyphodiscus hymeniophilus genome sequencing and assembly.</title>
        <authorList>
            <person name="Kramer G."/>
            <person name="Nodwell J."/>
        </authorList>
    </citation>
    <scope>NUCLEOTIDE SEQUENCE</scope>
    <source>
        <strain evidence="9">ATCC 34498</strain>
    </source>
</reference>
<dbReference type="SUPFAM" id="SSF57903">
    <property type="entry name" value="FYVE/PHD zinc finger"/>
    <property type="match status" value="1"/>
</dbReference>
<dbReference type="InterPro" id="IPR019787">
    <property type="entry name" value="Znf_PHD-finger"/>
</dbReference>
<dbReference type="InterPro" id="IPR011011">
    <property type="entry name" value="Znf_FYVE_PHD"/>
</dbReference>
<evidence type="ECO:0000256" key="6">
    <source>
        <dbReference type="PROSITE-ProRule" id="PRU00146"/>
    </source>
</evidence>
<gene>
    <name evidence="9" type="ORF">D0Z07_1639</name>
</gene>
<dbReference type="GO" id="GO:0048188">
    <property type="term" value="C:Set1C/COMPASS complex"/>
    <property type="evidence" value="ECO:0007669"/>
    <property type="project" value="InterPro"/>
</dbReference>
<keyword evidence="5" id="KW-0539">Nucleus</keyword>
<keyword evidence="3 6" id="KW-0863">Zinc-finger</keyword>
<feature type="compositionally biased region" description="Polar residues" evidence="7">
    <location>
        <begin position="13"/>
        <end position="48"/>
    </location>
</feature>
<dbReference type="EMBL" id="VNKQ01000004">
    <property type="protein sequence ID" value="KAG0651370.1"/>
    <property type="molecule type" value="Genomic_DNA"/>
</dbReference>
<feature type="region of interest" description="Disordered" evidence="7">
    <location>
        <begin position="1"/>
        <end position="261"/>
    </location>
</feature>
<dbReference type="InterPro" id="IPR037869">
    <property type="entry name" value="Spp1/CFP1"/>
</dbReference>
<proteinExistence type="predicted"/>
<protein>
    <submittedName>
        <fullName evidence="9">Set1 complex component spp1</fullName>
    </submittedName>
</protein>
<comment type="caution">
    <text evidence="9">The sequence shown here is derived from an EMBL/GenBank/DDBJ whole genome shotgun (WGS) entry which is preliminary data.</text>
</comment>
<dbReference type="PROSITE" id="PS01359">
    <property type="entry name" value="ZF_PHD_1"/>
    <property type="match status" value="1"/>
</dbReference>
<dbReference type="InterPro" id="IPR019786">
    <property type="entry name" value="Zinc_finger_PHD-type_CS"/>
</dbReference>
<dbReference type="InterPro" id="IPR013083">
    <property type="entry name" value="Znf_RING/FYVE/PHD"/>
</dbReference>
<feature type="compositionally biased region" description="Polar residues" evidence="7">
    <location>
        <begin position="119"/>
        <end position="131"/>
    </location>
</feature>
<dbReference type="PANTHER" id="PTHR46174">
    <property type="entry name" value="CXXC-TYPE ZINC FINGER PROTEIN 1"/>
    <property type="match status" value="1"/>
</dbReference>
<feature type="compositionally biased region" description="Basic residues" evidence="7">
    <location>
        <begin position="214"/>
        <end position="231"/>
    </location>
</feature>
<evidence type="ECO:0000256" key="5">
    <source>
        <dbReference type="ARBA" id="ARBA00023242"/>
    </source>
</evidence>
<evidence type="ECO:0000256" key="4">
    <source>
        <dbReference type="ARBA" id="ARBA00022833"/>
    </source>
</evidence>
<feature type="compositionally biased region" description="Polar residues" evidence="7">
    <location>
        <begin position="239"/>
        <end position="253"/>
    </location>
</feature>
<evidence type="ECO:0000256" key="2">
    <source>
        <dbReference type="ARBA" id="ARBA00022723"/>
    </source>
</evidence>
<name>A0A9P6VPM0_9HELO</name>
<evidence type="ECO:0000313" key="10">
    <source>
        <dbReference type="Proteomes" id="UP000785200"/>
    </source>
</evidence>
<dbReference type="GO" id="GO:0008270">
    <property type="term" value="F:zinc ion binding"/>
    <property type="evidence" value="ECO:0007669"/>
    <property type="project" value="UniProtKB-KW"/>
</dbReference>
<evidence type="ECO:0000256" key="3">
    <source>
        <dbReference type="ARBA" id="ARBA00022771"/>
    </source>
</evidence>
<dbReference type="InterPro" id="IPR001965">
    <property type="entry name" value="Znf_PHD"/>
</dbReference>
<dbReference type="OrthoDB" id="436852at2759"/>
<sequence>MDSQAMDIDGTAEVTTNKESNDNGTLSSSPISANAQSFQPQSTLPTNDSKFKYKYPQAYPTPDGEDDEMWNKLYTAADSRLYNKHGKNANESKKYRVSGETRTLALQMLQDKKSKLNAGGSSATSSKNSTPKPAPKKPIVKREPSTSSRDATPALDRMSASVDKMSTMSISEKIKSGGRARNASSAAPSDHDVSGPPTAPAITGSPAPPAHKVEKPKKKGTAAPIKKRGMKPKSEDTAENPSASNMGPRTGPSSEDESNDGGEYCICRGPDDHRMMVYCDGGCNDWYHCSCVKINEADAKELLDRFICPNCKNDKLTTTWKRYCRYGNIGKHLNDPNMCRKAARVSDTPPSKYCSDAHKIEFWAWINKNLTRQQNEPVVPGGRLSAGEVGWVMKQINTVEELHSLGQKPKLPIKEGADPRLDFLTEEDLQTLHKITIRRDAIDDELRGYKNKEKLRAMIVARAEKAAAHLEVKPKDVCGYDSRLAVNQLEFALWSKSDEGMRALETGILGPRIIDTKSVGAHTLLPGQVLHDGVEDPELKDICIKKKCIKHRDWSATHQTNIAHAHYLLNLEKKRLVFKKQDLISEAETTEAMRPEYEDNTTEQLF</sequence>
<dbReference type="Proteomes" id="UP000785200">
    <property type="component" value="Unassembled WGS sequence"/>
</dbReference>
<evidence type="ECO:0000313" key="9">
    <source>
        <dbReference type="EMBL" id="KAG0651370.1"/>
    </source>
</evidence>
<accession>A0A9P6VPM0</accession>
<keyword evidence="4" id="KW-0862">Zinc</keyword>
<comment type="subcellular location">
    <subcellularLocation>
        <location evidence="1">Nucleus</location>
    </subcellularLocation>
</comment>